<evidence type="ECO:0000256" key="4">
    <source>
        <dbReference type="HAMAP-Rule" id="MF_03044"/>
    </source>
</evidence>
<name>A0A6A6U5T4_9PEZI</name>
<evidence type="ECO:0000313" key="7">
    <source>
        <dbReference type="Proteomes" id="UP000799302"/>
    </source>
</evidence>
<dbReference type="EMBL" id="MU004239">
    <property type="protein sequence ID" value="KAF2666304.1"/>
    <property type="molecule type" value="Genomic_DNA"/>
</dbReference>
<protein>
    <recommendedName>
        <fullName evidence="4">25S rRNA adenine-N(1) methyltransferase</fullName>
        <ecNumber evidence="4">2.1.1.-</ecNumber>
    </recommendedName>
</protein>
<feature type="region of interest" description="Disordered" evidence="5">
    <location>
        <begin position="1"/>
        <end position="26"/>
    </location>
</feature>
<evidence type="ECO:0000256" key="1">
    <source>
        <dbReference type="ARBA" id="ARBA00022603"/>
    </source>
</evidence>
<dbReference type="SUPFAM" id="SSF53335">
    <property type="entry name" value="S-adenosyl-L-methionine-dependent methyltransferases"/>
    <property type="match status" value="1"/>
</dbReference>
<keyword evidence="4" id="KW-0539">Nucleus</keyword>
<dbReference type="AlphaFoldDB" id="A0A6A6U5T4"/>
<dbReference type="PANTHER" id="PTHR21008">
    <property type="entry name" value="S-ADENOSYLMETHIONINE SENSOR UPSTREAM OF MTORC1-RELATED"/>
    <property type="match status" value="1"/>
</dbReference>
<dbReference type="Proteomes" id="UP000799302">
    <property type="component" value="Unassembled WGS sequence"/>
</dbReference>
<keyword evidence="3 4" id="KW-0949">S-adenosyl-L-methionine</keyword>
<feature type="binding site" evidence="4">
    <location>
        <position position="141"/>
    </location>
    <ligand>
        <name>S-adenosyl-L-methionine</name>
        <dbReference type="ChEBI" id="CHEBI:59789"/>
    </ligand>
</feature>
<dbReference type="InterPro" id="IPR021867">
    <property type="entry name" value="Bmt2/SAMTOR"/>
</dbReference>
<dbReference type="InterPro" id="IPR029063">
    <property type="entry name" value="SAM-dependent_MTases_sf"/>
</dbReference>
<keyword evidence="1 4" id="KW-0489">Methyltransferase</keyword>
<dbReference type="GO" id="GO:0005730">
    <property type="term" value="C:nucleolus"/>
    <property type="evidence" value="ECO:0007669"/>
    <property type="project" value="UniProtKB-SubCell"/>
</dbReference>
<dbReference type="Pfam" id="PF11968">
    <property type="entry name" value="Bmt2"/>
    <property type="match status" value="1"/>
</dbReference>
<keyword evidence="7" id="KW-1185">Reference proteome</keyword>
<reference evidence="6" key="1">
    <citation type="journal article" date="2020" name="Stud. Mycol.">
        <title>101 Dothideomycetes genomes: a test case for predicting lifestyles and emergence of pathogens.</title>
        <authorList>
            <person name="Haridas S."/>
            <person name="Albert R."/>
            <person name="Binder M."/>
            <person name="Bloem J."/>
            <person name="Labutti K."/>
            <person name="Salamov A."/>
            <person name="Andreopoulos B."/>
            <person name="Baker S."/>
            <person name="Barry K."/>
            <person name="Bills G."/>
            <person name="Bluhm B."/>
            <person name="Cannon C."/>
            <person name="Castanera R."/>
            <person name="Culley D."/>
            <person name="Daum C."/>
            <person name="Ezra D."/>
            <person name="Gonzalez J."/>
            <person name="Henrissat B."/>
            <person name="Kuo A."/>
            <person name="Liang C."/>
            <person name="Lipzen A."/>
            <person name="Lutzoni F."/>
            <person name="Magnuson J."/>
            <person name="Mondo S."/>
            <person name="Nolan M."/>
            <person name="Ohm R."/>
            <person name="Pangilinan J."/>
            <person name="Park H.-J."/>
            <person name="Ramirez L."/>
            <person name="Alfaro M."/>
            <person name="Sun H."/>
            <person name="Tritt A."/>
            <person name="Yoshinaga Y."/>
            <person name="Zwiers L.-H."/>
            <person name="Turgeon B."/>
            <person name="Goodwin S."/>
            <person name="Spatafora J."/>
            <person name="Crous P."/>
            <person name="Grigoriev I."/>
        </authorList>
    </citation>
    <scope>NUCLEOTIDE SEQUENCE</scope>
    <source>
        <strain evidence="6">CBS 115976</strain>
    </source>
</reference>
<organism evidence="6 7">
    <name type="scientific">Microthyrium microscopicum</name>
    <dbReference type="NCBI Taxonomy" id="703497"/>
    <lineage>
        <taxon>Eukaryota</taxon>
        <taxon>Fungi</taxon>
        <taxon>Dikarya</taxon>
        <taxon>Ascomycota</taxon>
        <taxon>Pezizomycotina</taxon>
        <taxon>Dothideomycetes</taxon>
        <taxon>Dothideomycetes incertae sedis</taxon>
        <taxon>Microthyriales</taxon>
        <taxon>Microthyriaceae</taxon>
        <taxon>Microthyrium</taxon>
    </lineage>
</organism>
<evidence type="ECO:0000256" key="5">
    <source>
        <dbReference type="SAM" id="MobiDB-lite"/>
    </source>
</evidence>
<comment type="function">
    <text evidence="4">S-adenosyl-L-methionine-dependent methyltransferase that specifically methylates the N(1) position of an adenine present in helix 65 in 25S rRNA.</text>
</comment>
<evidence type="ECO:0000256" key="2">
    <source>
        <dbReference type="ARBA" id="ARBA00022679"/>
    </source>
</evidence>
<keyword evidence="2 4" id="KW-0808">Transferase</keyword>
<feature type="compositionally biased region" description="Basic residues" evidence="5">
    <location>
        <begin position="1"/>
        <end position="12"/>
    </location>
</feature>
<dbReference type="EC" id="2.1.1.-" evidence="4"/>
<dbReference type="HAMAP" id="MF_03044">
    <property type="entry name" value="BMT2"/>
    <property type="match status" value="1"/>
</dbReference>
<dbReference type="GO" id="GO:0016433">
    <property type="term" value="F:rRNA (adenine) methyltransferase activity"/>
    <property type="evidence" value="ECO:0007669"/>
    <property type="project" value="UniProtKB-UniRule"/>
</dbReference>
<proteinExistence type="inferred from homology"/>
<gene>
    <name evidence="6" type="ORF">BT63DRAFT_55561</name>
</gene>
<accession>A0A6A6U5T4</accession>
<evidence type="ECO:0000313" key="6">
    <source>
        <dbReference type="EMBL" id="KAF2666304.1"/>
    </source>
</evidence>
<feature type="binding site" evidence="4">
    <location>
        <position position="121"/>
    </location>
    <ligand>
        <name>S-adenosyl-L-methionine</name>
        <dbReference type="ChEBI" id="CHEBI:59789"/>
    </ligand>
</feature>
<evidence type="ECO:0000256" key="3">
    <source>
        <dbReference type="ARBA" id="ARBA00022691"/>
    </source>
</evidence>
<comment type="similarity">
    <text evidence="4">Belongs to the BMT2 family.</text>
</comment>
<dbReference type="PANTHER" id="PTHR21008:SF1">
    <property type="entry name" value="25S RRNA (ADENINE(2142)-N(1))-METHYLTRANSFERASE"/>
    <property type="match status" value="1"/>
</dbReference>
<comment type="subcellular location">
    <subcellularLocation>
        <location evidence="4">Nucleus</location>
        <location evidence="4">Nucleolus</location>
    </subcellularLocation>
</comment>
<sequence>MGNKKTSSKRKSLSAGRPPLIQKPKATFSSKATRTIIRKHHNLLKAHAQAIKVGDDETAAELAQQLSEDGGLSKYQQASQIGQLNSRGGDTSKVLVNWLQESSILPWIHDQGSPLRVLEVGCLSPNNAISKVPNVEMERIDLHSTHPSIREQDFMKTLVPSLASEKFDLVSLSLVVNFVPEAAERGKMLQRTSWFLSHTRKSTESSNASAVLPCLFLTLPLPCVENSRYFTAERLADIMNSLGYELTHSKTSTKIFYSLWKFNPVAVKPKLFKKEEIVTGRSRNNFAITLAG</sequence>
<dbReference type="OrthoDB" id="5954793at2759"/>